<evidence type="ECO:0000256" key="6">
    <source>
        <dbReference type="ARBA" id="ARBA00023014"/>
    </source>
</evidence>
<dbReference type="InterPro" id="IPR017941">
    <property type="entry name" value="Rieske_2Fe-2S"/>
</dbReference>
<dbReference type="CDD" id="cd03469">
    <property type="entry name" value="Rieske_RO_Alpha_N"/>
    <property type="match status" value="1"/>
</dbReference>
<sequence length="390" mass="42783">MTTARTAGMSLPQAAYTDPDVYDADLERVFATGWLFAGHTCELDEPGRWIAVDIGRDRVLVVRGDDGALHAHHDVCAHRGSRLTTDDRGCSRAFVCPYHQWVYGLDGRLRSARLMGDGFPSASYRLAPVAVRELAGLVFVCLAGTPPDFDGFAAAVGPPLEPHGLAGARIAVRDRYRVRANWKTIVENNRECYHCRGSHPEFTLSNFDAGTHGEVRANPRFEQAVAAARERWRRRGLPCEEVSFPGGAWYRVSRMPLREGYLTETLDGGPVAPLMGTLTDPDTGSLRMTSLPNLWAHADCDYATTTRLTPVDAGTTDVEVCYLVRADAGDVDTDALTAVWRATSAQDWALCENNWAGIASRGYRPGPLSPMVEGSVEAFLCWYAATFDRV</sequence>
<dbReference type="GO" id="GO:0005506">
    <property type="term" value="F:iron ion binding"/>
    <property type="evidence" value="ECO:0007669"/>
    <property type="project" value="InterPro"/>
</dbReference>
<dbReference type="Pfam" id="PF00848">
    <property type="entry name" value="Ring_hydroxyl_A"/>
    <property type="match status" value="1"/>
</dbReference>
<keyword evidence="9" id="KW-1185">Reference proteome</keyword>
<evidence type="ECO:0000259" key="7">
    <source>
        <dbReference type="PROSITE" id="PS51296"/>
    </source>
</evidence>
<evidence type="ECO:0000256" key="4">
    <source>
        <dbReference type="ARBA" id="ARBA00023002"/>
    </source>
</evidence>
<dbReference type="SUPFAM" id="SSF55961">
    <property type="entry name" value="Bet v1-like"/>
    <property type="match status" value="1"/>
</dbReference>
<keyword evidence="3" id="KW-0479">Metal-binding</keyword>
<evidence type="ECO:0000256" key="2">
    <source>
        <dbReference type="ARBA" id="ARBA00022714"/>
    </source>
</evidence>
<dbReference type="RefSeq" id="WP_132430927.1">
    <property type="nucleotide sequence ID" value="NZ_SMFZ01000002.1"/>
</dbReference>
<feature type="domain" description="Rieske" evidence="7">
    <location>
        <begin position="34"/>
        <end position="140"/>
    </location>
</feature>
<dbReference type="Gene3D" id="3.90.380.10">
    <property type="entry name" value="Naphthalene 1,2-dioxygenase Alpha Subunit, Chain A, domain 1"/>
    <property type="match status" value="1"/>
</dbReference>
<dbReference type="AlphaFoldDB" id="A0A4R1HNP1"/>
<comment type="cofactor">
    <cofactor evidence="1">
        <name>Fe cation</name>
        <dbReference type="ChEBI" id="CHEBI:24875"/>
    </cofactor>
</comment>
<protein>
    <submittedName>
        <fullName evidence="8">Rieske 2Fe-2S family protein</fullName>
    </submittedName>
</protein>
<name>A0A4R1HNP1_PSEEN</name>
<comment type="caution">
    <text evidence="8">The sequence shown here is derived from an EMBL/GenBank/DDBJ whole genome shotgun (WGS) entry which is preliminary data.</text>
</comment>
<dbReference type="GO" id="GO:0016705">
    <property type="term" value="F:oxidoreductase activity, acting on paired donors, with incorporation or reduction of molecular oxygen"/>
    <property type="evidence" value="ECO:0007669"/>
    <property type="project" value="UniProtKB-ARBA"/>
</dbReference>
<organism evidence="8 9">
    <name type="scientific">Pseudonocardia endophytica</name>
    <dbReference type="NCBI Taxonomy" id="401976"/>
    <lineage>
        <taxon>Bacteria</taxon>
        <taxon>Bacillati</taxon>
        <taxon>Actinomycetota</taxon>
        <taxon>Actinomycetes</taxon>
        <taxon>Pseudonocardiales</taxon>
        <taxon>Pseudonocardiaceae</taxon>
        <taxon>Pseudonocardia</taxon>
    </lineage>
</organism>
<dbReference type="PANTHER" id="PTHR43756">
    <property type="entry name" value="CHOLINE MONOOXYGENASE, CHLOROPLASTIC"/>
    <property type="match status" value="1"/>
</dbReference>
<evidence type="ECO:0000313" key="9">
    <source>
        <dbReference type="Proteomes" id="UP000295560"/>
    </source>
</evidence>
<proteinExistence type="predicted"/>
<evidence type="ECO:0000256" key="1">
    <source>
        <dbReference type="ARBA" id="ARBA00001962"/>
    </source>
</evidence>
<dbReference type="PROSITE" id="PS51296">
    <property type="entry name" value="RIESKE"/>
    <property type="match status" value="1"/>
</dbReference>
<dbReference type="Pfam" id="PF00355">
    <property type="entry name" value="Rieske"/>
    <property type="match status" value="1"/>
</dbReference>
<dbReference type="PRINTS" id="PR00090">
    <property type="entry name" value="RNGDIOXGNASE"/>
</dbReference>
<dbReference type="GO" id="GO:0004497">
    <property type="term" value="F:monooxygenase activity"/>
    <property type="evidence" value="ECO:0007669"/>
    <property type="project" value="UniProtKB-ARBA"/>
</dbReference>
<reference evidence="8 9" key="1">
    <citation type="submission" date="2019-03" db="EMBL/GenBank/DDBJ databases">
        <title>Sequencing the genomes of 1000 actinobacteria strains.</title>
        <authorList>
            <person name="Klenk H.-P."/>
        </authorList>
    </citation>
    <scope>NUCLEOTIDE SEQUENCE [LARGE SCALE GENOMIC DNA]</scope>
    <source>
        <strain evidence="8 9">DSM 44969</strain>
    </source>
</reference>
<evidence type="ECO:0000313" key="8">
    <source>
        <dbReference type="EMBL" id="TCK22225.1"/>
    </source>
</evidence>
<dbReference type="InterPro" id="IPR036922">
    <property type="entry name" value="Rieske_2Fe-2S_sf"/>
</dbReference>
<dbReference type="InterPro" id="IPR001663">
    <property type="entry name" value="Rng_hydr_dOase-A"/>
</dbReference>
<accession>A0A4R1HNP1</accession>
<dbReference type="GO" id="GO:0051537">
    <property type="term" value="F:2 iron, 2 sulfur cluster binding"/>
    <property type="evidence" value="ECO:0007669"/>
    <property type="project" value="UniProtKB-KW"/>
</dbReference>
<dbReference type="EMBL" id="SMFZ01000002">
    <property type="protein sequence ID" value="TCK22225.1"/>
    <property type="molecule type" value="Genomic_DNA"/>
</dbReference>
<dbReference type="Proteomes" id="UP000295560">
    <property type="component" value="Unassembled WGS sequence"/>
</dbReference>
<keyword evidence="5" id="KW-0408">Iron</keyword>
<keyword evidence="4" id="KW-0560">Oxidoreductase</keyword>
<keyword evidence="6" id="KW-0411">Iron-sulfur</keyword>
<dbReference type="Gene3D" id="2.102.10.10">
    <property type="entry name" value="Rieske [2Fe-2S] iron-sulphur domain"/>
    <property type="match status" value="1"/>
</dbReference>
<evidence type="ECO:0000256" key="5">
    <source>
        <dbReference type="ARBA" id="ARBA00023004"/>
    </source>
</evidence>
<dbReference type="InterPro" id="IPR015879">
    <property type="entry name" value="Ring_hydroxy_dOase_asu_C_dom"/>
</dbReference>
<gene>
    <name evidence="8" type="ORF">EV378_6225</name>
</gene>
<dbReference type="SUPFAM" id="SSF50022">
    <property type="entry name" value="ISP domain"/>
    <property type="match status" value="1"/>
</dbReference>
<evidence type="ECO:0000256" key="3">
    <source>
        <dbReference type="ARBA" id="ARBA00022723"/>
    </source>
</evidence>
<dbReference type="PANTHER" id="PTHR43756:SF5">
    <property type="entry name" value="CHOLINE MONOOXYGENASE, CHLOROPLASTIC"/>
    <property type="match status" value="1"/>
</dbReference>
<dbReference type="OrthoDB" id="5243643at2"/>
<keyword evidence="2" id="KW-0001">2Fe-2S</keyword>